<dbReference type="Proteomes" id="UP000076574">
    <property type="component" value="Unassembled WGS sequence"/>
</dbReference>
<dbReference type="PANTHER" id="PTHR44942">
    <property type="entry name" value="METHYLTRANSF_11 DOMAIN-CONTAINING PROTEIN"/>
    <property type="match status" value="1"/>
</dbReference>
<evidence type="ECO:0000313" key="7">
    <source>
        <dbReference type="Proteomes" id="UP000076574"/>
    </source>
</evidence>
<dbReference type="Gene3D" id="3.40.50.150">
    <property type="entry name" value="Vaccinia Virus protein VP39"/>
    <property type="match status" value="1"/>
</dbReference>
<dbReference type="Gene3D" id="1.25.40.10">
    <property type="entry name" value="Tetratricopeptide repeat domain"/>
    <property type="match status" value="1"/>
</dbReference>
<feature type="domain" description="Methyltransferase type 11" evidence="5">
    <location>
        <begin position="154"/>
        <end position="246"/>
    </location>
</feature>
<keyword evidence="7" id="KW-1185">Reference proteome</keyword>
<dbReference type="Pfam" id="PF13432">
    <property type="entry name" value="TPR_16"/>
    <property type="match status" value="1"/>
</dbReference>
<feature type="repeat" description="TPR" evidence="4">
    <location>
        <begin position="48"/>
        <end position="81"/>
    </location>
</feature>
<dbReference type="RefSeq" id="WP_068737528.1">
    <property type="nucleotide sequence ID" value="NZ_LVYV01000054.1"/>
</dbReference>
<dbReference type="SUPFAM" id="SSF48452">
    <property type="entry name" value="TPR-like"/>
    <property type="match status" value="1"/>
</dbReference>
<dbReference type="InterPro" id="IPR013216">
    <property type="entry name" value="Methyltransf_11"/>
</dbReference>
<dbReference type="SUPFAM" id="SSF53335">
    <property type="entry name" value="S-adenosyl-L-methionine-dependent methyltransferases"/>
    <property type="match status" value="1"/>
</dbReference>
<evidence type="ECO:0000256" key="2">
    <source>
        <dbReference type="ARBA" id="ARBA00022603"/>
    </source>
</evidence>
<sequence length="310" mass="32497">MPARLFMSSGDMNADRRFDYARDLQVQGDLVAAADLFEQATDLAPGFATAWFVLGEVREQLGDTAAAIAAFRRAQASDPGDRNGAGLRLMRLGADDLSAMPATYVTALFDQYAPKFDAALVDTLGYRGPAVLLGAVHAACAATDRAMLFPRAIDLGCGTGLAAGAFAACTGAVIGIDLSPRMIERAHATGLYAELEVAEIVEGLCRRSDSSVELVIAADVLIYLHDLAPVLREATRVLVPDGLLAFTAETHDGDGVALGAGLRYAQSEDHLRGLIAAAGLALIHLEHVSSRTERGVAAPGLVAVAIKLRL</sequence>
<comment type="caution">
    <text evidence="6">The sequence shown here is derived from an EMBL/GenBank/DDBJ whole genome shotgun (WGS) entry which is preliminary data.</text>
</comment>
<dbReference type="OrthoDB" id="465636at2"/>
<evidence type="ECO:0000313" key="6">
    <source>
        <dbReference type="EMBL" id="KZD20787.1"/>
    </source>
</evidence>
<comment type="similarity">
    <text evidence="1">Belongs to the methyltransferase superfamily.</text>
</comment>
<dbReference type="PROSITE" id="PS50005">
    <property type="entry name" value="TPR"/>
    <property type="match status" value="1"/>
</dbReference>
<dbReference type="InterPro" id="IPR011990">
    <property type="entry name" value="TPR-like_helical_dom_sf"/>
</dbReference>
<dbReference type="GO" id="GO:0032259">
    <property type="term" value="P:methylation"/>
    <property type="evidence" value="ECO:0007669"/>
    <property type="project" value="UniProtKB-KW"/>
</dbReference>
<accession>A0A163XDZ0</accession>
<dbReference type="SMART" id="SM00028">
    <property type="entry name" value="TPR"/>
    <property type="match status" value="2"/>
</dbReference>
<dbReference type="STRING" id="943830.A4A58_16155"/>
<name>A0A163XDZ0_9BRAD</name>
<dbReference type="Pfam" id="PF08241">
    <property type="entry name" value="Methyltransf_11"/>
    <property type="match status" value="1"/>
</dbReference>
<keyword evidence="3 6" id="KW-0808">Transferase</keyword>
<dbReference type="InterPro" id="IPR019734">
    <property type="entry name" value="TPR_rpt"/>
</dbReference>
<evidence type="ECO:0000256" key="1">
    <source>
        <dbReference type="ARBA" id="ARBA00008361"/>
    </source>
</evidence>
<dbReference type="GO" id="GO:0008757">
    <property type="term" value="F:S-adenosylmethionine-dependent methyltransferase activity"/>
    <property type="evidence" value="ECO:0007669"/>
    <property type="project" value="InterPro"/>
</dbReference>
<dbReference type="EMBL" id="LVYV01000054">
    <property type="protein sequence ID" value="KZD20787.1"/>
    <property type="molecule type" value="Genomic_DNA"/>
</dbReference>
<gene>
    <name evidence="6" type="ORF">A4A58_16155</name>
</gene>
<dbReference type="PANTHER" id="PTHR44942:SF4">
    <property type="entry name" value="METHYLTRANSFERASE TYPE 11 DOMAIN-CONTAINING PROTEIN"/>
    <property type="match status" value="1"/>
</dbReference>
<dbReference type="AlphaFoldDB" id="A0A163XDZ0"/>
<dbReference type="InterPro" id="IPR029063">
    <property type="entry name" value="SAM-dependent_MTases_sf"/>
</dbReference>
<organism evidence="6 7">
    <name type="scientific">Tardiphaga robiniae</name>
    <dbReference type="NCBI Taxonomy" id="943830"/>
    <lineage>
        <taxon>Bacteria</taxon>
        <taxon>Pseudomonadati</taxon>
        <taxon>Pseudomonadota</taxon>
        <taxon>Alphaproteobacteria</taxon>
        <taxon>Hyphomicrobiales</taxon>
        <taxon>Nitrobacteraceae</taxon>
        <taxon>Tardiphaga</taxon>
    </lineage>
</organism>
<evidence type="ECO:0000256" key="3">
    <source>
        <dbReference type="ARBA" id="ARBA00022679"/>
    </source>
</evidence>
<dbReference type="CDD" id="cd02440">
    <property type="entry name" value="AdoMet_MTases"/>
    <property type="match status" value="1"/>
</dbReference>
<reference evidence="6 7" key="1">
    <citation type="submission" date="2016-03" db="EMBL/GenBank/DDBJ databases">
        <title>Microsymbionts genomes from the relict species Vavilovia formosa (Stev.) Fed.</title>
        <authorList>
            <person name="Kopat V."/>
            <person name="Chirak E."/>
            <person name="Kimeklis A."/>
            <person name="Andronov E."/>
        </authorList>
    </citation>
    <scope>NUCLEOTIDE SEQUENCE [LARGE SCALE GENOMIC DNA]</scope>
    <source>
        <strain evidence="6 7">Vaf07</strain>
    </source>
</reference>
<evidence type="ECO:0000259" key="5">
    <source>
        <dbReference type="Pfam" id="PF08241"/>
    </source>
</evidence>
<proteinExistence type="inferred from homology"/>
<dbReference type="InterPro" id="IPR051052">
    <property type="entry name" value="Diverse_substrate_MTase"/>
</dbReference>
<keyword evidence="2 6" id="KW-0489">Methyltransferase</keyword>
<protein>
    <submittedName>
        <fullName evidence="6">Methyltransferase</fullName>
    </submittedName>
</protein>
<keyword evidence="4" id="KW-0802">TPR repeat</keyword>
<evidence type="ECO:0000256" key="4">
    <source>
        <dbReference type="PROSITE-ProRule" id="PRU00339"/>
    </source>
</evidence>